<dbReference type="AlphaFoldDB" id="A0A318LTU2"/>
<organism evidence="1 2">
    <name type="scientific">Prauserella flavalba</name>
    <dbReference type="NCBI Taxonomy" id="1477506"/>
    <lineage>
        <taxon>Bacteria</taxon>
        <taxon>Bacillati</taxon>
        <taxon>Actinomycetota</taxon>
        <taxon>Actinomycetes</taxon>
        <taxon>Pseudonocardiales</taxon>
        <taxon>Pseudonocardiaceae</taxon>
        <taxon>Prauserella</taxon>
    </lineage>
</organism>
<accession>A0A318LTU2</accession>
<comment type="caution">
    <text evidence="1">The sequence shown here is derived from an EMBL/GenBank/DDBJ whole genome shotgun (WGS) entry which is preliminary data.</text>
</comment>
<reference evidence="1 2" key="1">
    <citation type="submission" date="2016-07" db="EMBL/GenBank/DDBJ databases">
        <title>Draft genome sequence of Prauserella sp. YIM 121212, isolated from alkaline soil.</title>
        <authorList>
            <person name="Ruckert C."/>
            <person name="Albersmeier A."/>
            <person name="Jiang C.-L."/>
            <person name="Jiang Y."/>
            <person name="Kalinowski J."/>
            <person name="Schneider O."/>
            <person name="Winkler A."/>
            <person name="Zotchev S.B."/>
        </authorList>
    </citation>
    <scope>NUCLEOTIDE SEQUENCE [LARGE SCALE GENOMIC DNA]</scope>
    <source>
        <strain evidence="1 2">YIM 121212</strain>
    </source>
</reference>
<dbReference type="Proteomes" id="UP000247892">
    <property type="component" value="Unassembled WGS sequence"/>
</dbReference>
<sequence>MIGSVLGVFLVALLAFLAVAQVRVWRADRQVYTRPPELSPAQVRWANDKRLGDDPEATLIIPVGDPNYIRPVDWRALQARDTPWLFHPATRPDDYHGDNDPPFTM</sequence>
<name>A0A318LTU2_9PSEU</name>
<gene>
    <name evidence="1" type="ORF">BA062_07040</name>
</gene>
<evidence type="ECO:0000313" key="1">
    <source>
        <dbReference type="EMBL" id="PXY37241.1"/>
    </source>
</evidence>
<evidence type="ECO:0000313" key="2">
    <source>
        <dbReference type="Proteomes" id="UP000247892"/>
    </source>
</evidence>
<protein>
    <submittedName>
        <fullName evidence="1">Uncharacterized protein</fullName>
    </submittedName>
</protein>
<keyword evidence="2" id="KW-1185">Reference proteome</keyword>
<proteinExistence type="predicted"/>
<dbReference type="EMBL" id="MASU01000004">
    <property type="protein sequence ID" value="PXY37241.1"/>
    <property type="molecule type" value="Genomic_DNA"/>
</dbReference>